<dbReference type="AlphaFoldDB" id="A0A9D9NMJ4"/>
<keyword evidence="4 6" id="KW-1133">Transmembrane helix</keyword>
<keyword evidence="2" id="KW-1003">Cell membrane</keyword>
<dbReference type="PANTHER" id="PTHR30572:SF18">
    <property type="entry name" value="ABC-TYPE MACROLIDE FAMILY EXPORT SYSTEM PERMEASE COMPONENT 2"/>
    <property type="match status" value="1"/>
</dbReference>
<evidence type="ECO:0000256" key="4">
    <source>
        <dbReference type="ARBA" id="ARBA00022989"/>
    </source>
</evidence>
<dbReference type="Proteomes" id="UP000823771">
    <property type="component" value="Unassembled WGS sequence"/>
</dbReference>
<feature type="domain" description="ABC3 transporter permease C-terminal" evidence="7">
    <location>
        <begin position="303"/>
        <end position="438"/>
    </location>
</feature>
<keyword evidence="5 6" id="KW-0472">Membrane</keyword>
<dbReference type="Pfam" id="PF12704">
    <property type="entry name" value="MacB_PCD"/>
    <property type="match status" value="1"/>
</dbReference>
<dbReference type="InterPro" id="IPR025857">
    <property type="entry name" value="MacB_PCD"/>
</dbReference>
<dbReference type="GO" id="GO:0022857">
    <property type="term" value="F:transmembrane transporter activity"/>
    <property type="evidence" value="ECO:0007669"/>
    <property type="project" value="TreeGrafter"/>
</dbReference>
<organism evidence="9 10">
    <name type="scientific">Candidatus Cryptobacteroides excrementipullorum</name>
    <dbReference type="NCBI Taxonomy" id="2840761"/>
    <lineage>
        <taxon>Bacteria</taxon>
        <taxon>Pseudomonadati</taxon>
        <taxon>Bacteroidota</taxon>
        <taxon>Bacteroidia</taxon>
        <taxon>Bacteroidales</taxon>
        <taxon>Candidatus Cryptobacteroides</taxon>
    </lineage>
</organism>
<dbReference type="EMBL" id="JADILZ010000080">
    <property type="protein sequence ID" value="MBO8478955.1"/>
    <property type="molecule type" value="Genomic_DNA"/>
</dbReference>
<dbReference type="InterPro" id="IPR050250">
    <property type="entry name" value="Macrolide_Exporter_MacB"/>
</dbReference>
<evidence type="ECO:0000259" key="7">
    <source>
        <dbReference type="Pfam" id="PF02687"/>
    </source>
</evidence>
<feature type="domain" description="MacB-like periplasmic core" evidence="8">
    <location>
        <begin position="21"/>
        <end position="251"/>
    </location>
</feature>
<reference evidence="9" key="1">
    <citation type="submission" date="2020-10" db="EMBL/GenBank/DDBJ databases">
        <authorList>
            <person name="Gilroy R."/>
        </authorList>
    </citation>
    <scope>NUCLEOTIDE SEQUENCE</scope>
    <source>
        <strain evidence="9">2478</strain>
    </source>
</reference>
<feature type="transmembrane region" description="Helical" evidence="6">
    <location>
        <begin position="352"/>
        <end position="370"/>
    </location>
</feature>
<dbReference type="Pfam" id="PF02687">
    <property type="entry name" value="FtsX"/>
    <property type="match status" value="1"/>
</dbReference>
<evidence type="ECO:0000256" key="5">
    <source>
        <dbReference type="ARBA" id="ARBA00023136"/>
    </source>
</evidence>
<evidence type="ECO:0000256" key="3">
    <source>
        <dbReference type="ARBA" id="ARBA00022692"/>
    </source>
</evidence>
<feature type="transmembrane region" description="Helical" evidence="6">
    <location>
        <begin position="409"/>
        <end position="429"/>
    </location>
</feature>
<proteinExistence type="predicted"/>
<protein>
    <submittedName>
        <fullName evidence="9">ABC transporter permease</fullName>
    </submittedName>
</protein>
<gene>
    <name evidence="9" type="ORF">IAB80_08735</name>
</gene>
<comment type="subcellular location">
    <subcellularLocation>
        <location evidence="1">Cell membrane</location>
        <topology evidence="1">Multi-pass membrane protein</topology>
    </subcellularLocation>
</comment>
<dbReference type="InterPro" id="IPR003838">
    <property type="entry name" value="ABC3_permease_C"/>
</dbReference>
<feature type="transmembrane region" description="Helical" evidence="6">
    <location>
        <begin position="20"/>
        <end position="42"/>
    </location>
</feature>
<evidence type="ECO:0000313" key="9">
    <source>
        <dbReference type="EMBL" id="MBO8478955.1"/>
    </source>
</evidence>
<keyword evidence="3 6" id="KW-0812">Transmembrane</keyword>
<dbReference type="PANTHER" id="PTHR30572">
    <property type="entry name" value="MEMBRANE COMPONENT OF TRANSPORTER-RELATED"/>
    <property type="match status" value="1"/>
</dbReference>
<evidence type="ECO:0000259" key="8">
    <source>
        <dbReference type="Pfam" id="PF12704"/>
    </source>
</evidence>
<name>A0A9D9NMJ4_9BACT</name>
<evidence type="ECO:0000256" key="6">
    <source>
        <dbReference type="SAM" id="Phobius"/>
    </source>
</evidence>
<reference evidence="9" key="2">
    <citation type="journal article" date="2021" name="PeerJ">
        <title>Extensive microbial diversity within the chicken gut microbiome revealed by metagenomics and culture.</title>
        <authorList>
            <person name="Gilroy R."/>
            <person name="Ravi A."/>
            <person name="Getino M."/>
            <person name="Pursley I."/>
            <person name="Horton D.L."/>
            <person name="Alikhan N.F."/>
            <person name="Baker D."/>
            <person name="Gharbi K."/>
            <person name="Hall N."/>
            <person name="Watson M."/>
            <person name="Adriaenssens E.M."/>
            <person name="Foster-Nyarko E."/>
            <person name="Jarju S."/>
            <person name="Secka A."/>
            <person name="Antonio M."/>
            <person name="Oren A."/>
            <person name="Chaudhuri R.R."/>
            <person name="La Ragione R."/>
            <person name="Hildebrand F."/>
            <person name="Pallen M.J."/>
        </authorList>
    </citation>
    <scope>NUCLEOTIDE SEQUENCE</scope>
    <source>
        <strain evidence="9">2478</strain>
    </source>
</reference>
<feature type="transmembrane region" description="Helical" evidence="6">
    <location>
        <begin position="296"/>
        <end position="316"/>
    </location>
</feature>
<evidence type="ECO:0000256" key="1">
    <source>
        <dbReference type="ARBA" id="ARBA00004651"/>
    </source>
</evidence>
<evidence type="ECO:0000313" key="10">
    <source>
        <dbReference type="Proteomes" id="UP000823771"/>
    </source>
</evidence>
<dbReference type="GO" id="GO:0005886">
    <property type="term" value="C:plasma membrane"/>
    <property type="evidence" value="ECO:0007669"/>
    <property type="project" value="UniProtKB-SubCell"/>
</dbReference>
<comment type="caution">
    <text evidence="9">The sequence shown here is derived from an EMBL/GenBank/DDBJ whole genome shotgun (WGS) entry which is preliminary data.</text>
</comment>
<accession>A0A9D9NMJ4</accession>
<evidence type="ECO:0000256" key="2">
    <source>
        <dbReference type="ARBA" id="ARBA00022475"/>
    </source>
</evidence>
<sequence>MKLGLYFRQAWYNLRVNRVYSAVFIAGTAVSVALVMAFLTVLSSRVVNTVPETHRDRMLSVSHLLYKGDMGTLGFGVSAEFGKRFLDSLPGVECWTAMAPGHFMEGPLTLRDAAGISCKAFTRFVDRNFWRVFDFQFIAGRPLSESGMHGSAAELVVSESIARRLAGKSDAVGKEVYWDGQLFRICGVVRDVPISASAAFAEAWMPLDEYDINMSWLGRMFFGNVSFLGNGPIYILADDRASFRKIRSGIEDRLEIFNHTDDSGSELSLPRGVPSYVESMFVQFDSHGNSQPVRPYIWMSVGVLLLILLVPLFNLSGMVTSRMEARLTEFGTRKAFGARGGSILSQIAWENLLLTLIGGVLGLVLSWLLLEVFSRQLSMLVPTGGWMPGAAGYGTPEAGYFDFRDFYNIYLGTALLLVIVVLNVLSALLPARRVIRHPITESLNYKK</sequence>